<dbReference type="EMBL" id="GG738856">
    <property type="protein sequence ID" value="EFC47064.1"/>
    <property type="molecule type" value="Genomic_DNA"/>
</dbReference>
<keyword evidence="1" id="KW-0732">Signal</keyword>
<protein>
    <submittedName>
        <fullName evidence="2">Uncharacterized protein</fullName>
    </submittedName>
</protein>
<sequence length="253" mass="28659">MKFILLVNVLILLILANFTYGQVTCDPSKNFIAELTLLYDDAVSFELIPKRLEYPLNTQRFTAQRLNEGLQFFKTRFGIDFTNSSNLPTSFRLEKGSFEGYSVVGAVTSNRRFFGSPLVKVYVDMLTVVALDSSKTDPFTNYPIPKDAIAQFGYYSFFYKSNNTQFTAPIRVSSQTFIDGWRDAQQNLDYARTIIFDLQHPQWGVGMAQGVATMPMHDPTLGVSQVSMREWLRFPPVGTTSPNAVSTCQSWLQ</sequence>
<dbReference type="GeneID" id="8861241"/>
<dbReference type="KEGG" id="ngr:NAEGRDRAFT_78939"/>
<dbReference type="InParanoid" id="D2V7U6"/>
<gene>
    <name evidence="2" type="ORF">NAEGRDRAFT_78939</name>
</gene>
<evidence type="ECO:0000313" key="3">
    <source>
        <dbReference type="Proteomes" id="UP000006671"/>
    </source>
</evidence>
<dbReference type="AlphaFoldDB" id="D2V7U6"/>
<dbReference type="OMA" id="CIICSTC"/>
<proteinExistence type="predicted"/>
<dbReference type="VEuPathDB" id="AmoebaDB:NAEGRDRAFT_78939"/>
<reference evidence="2 3" key="1">
    <citation type="journal article" date="2010" name="Cell">
        <title>The genome of Naegleria gruberi illuminates early eukaryotic versatility.</title>
        <authorList>
            <person name="Fritz-Laylin L.K."/>
            <person name="Prochnik S.E."/>
            <person name="Ginger M.L."/>
            <person name="Dacks J.B."/>
            <person name="Carpenter M.L."/>
            <person name="Field M.C."/>
            <person name="Kuo A."/>
            <person name="Paredez A."/>
            <person name="Chapman J."/>
            <person name="Pham J."/>
            <person name="Shu S."/>
            <person name="Neupane R."/>
            <person name="Cipriano M."/>
            <person name="Mancuso J."/>
            <person name="Tu H."/>
            <person name="Salamov A."/>
            <person name="Lindquist E."/>
            <person name="Shapiro H."/>
            <person name="Lucas S."/>
            <person name="Grigoriev I.V."/>
            <person name="Cande W.Z."/>
            <person name="Fulton C."/>
            <person name="Rokhsar D.S."/>
            <person name="Dawson S.C."/>
        </authorList>
    </citation>
    <scope>NUCLEOTIDE SEQUENCE [LARGE SCALE GENOMIC DNA]</scope>
    <source>
        <strain evidence="2 3">NEG-M</strain>
    </source>
</reference>
<evidence type="ECO:0000256" key="1">
    <source>
        <dbReference type="SAM" id="SignalP"/>
    </source>
</evidence>
<feature type="chain" id="PRO_5003038495" evidence="1">
    <location>
        <begin position="22"/>
        <end position="253"/>
    </location>
</feature>
<organism evidence="3">
    <name type="scientific">Naegleria gruberi</name>
    <name type="common">Amoeba</name>
    <dbReference type="NCBI Taxonomy" id="5762"/>
    <lineage>
        <taxon>Eukaryota</taxon>
        <taxon>Discoba</taxon>
        <taxon>Heterolobosea</taxon>
        <taxon>Tetramitia</taxon>
        <taxon>Eutetramitia</taxon>
        <taxon>Vahlkampfiidae</taxon>
        <taxon>Naegleria</taxon>
    </lineage>
</organism>
<dbReference type="Proteomes" id="UP000006671">
    <property type="component" value="Unassembled WGS sequence"/>
</dbReference>
<dbReference type="OrthoDB" id="10255009at2759"/>
<dbReference type="RefSeq" id="XP_002679808.1">
    <property type="nucleotide sequence ID" value="XM_002679762.1"/>
</dbReference>
<evidence type="ECO:0000313" key="2">
    <source>
        <dbReference type="EMBL" id="EFC47064.1"/>
    </source>
</evidence>
<feature type="signal peptide" evidence="1">
    <location>
        <begin position="1"/>
        <end position="21"/>
    </location>
</feature>
<accession>D2V7U6</accession>
<name>D2V7U6_NAEGR</name>
<keyword evidence="3" id="KW-1185">Reference proteome</keyword>